<dbReference type="Proteomes" id="UP000245655">
    <property type="component" value="Unassembled WGS sequence"/>
</dbReference>
<protein>
    <recommendedName>
        <fullName evidence="3">DUF465 domain-containing protein</fullName>
    </recommendedName>
</protein>
<dbReference type="GeneID" id="60255703"/>
<name>A0A2V1ZVG9_PSYIM</name>
<dbReference type="InterPro" id="IPR007420">
    <property type="entry name" value="DUF465"/>
</dbReference>
<organism evidence="1 2">
    <name type="scientific">Psychrobacter immobilis</name>
    <dbReference type="NCBI Taxonomy" id="498"/>
    <lineage>
        <taxon>Bacteria</taxon>
        <taxon>Pseudomonadati</taxon>
        <taxon>Pseudomonadota</taxon>
        <taxon>Gammaproteobacteria</taxon>
        <taxon>Moraxellales</taxon>
        <taxon>Moraxellaceae</taxon>
        <taxon>Psychrobacter</taxon>
    </lineage>
</organism>
<keyword evidence="2" id="KW-1185">Reference proteome</keyword>
<dbReference type="RefSeq" id="WP_045444089.1">
    <property type="nucleotide sequence ID" value="NZ_CAJGZQ010000003.1"/>
</dbReference>
<evidence type="ECO:0000313" key="1">
    <source>
        <dbReference type="EMBL" id="PWK09544.1"/>
    </source>
</evidence>
<sequence>MRKTDTWQDNKDIIAELKLKDSHFATIFDEHTQLDQQINQLDKNLVTHTSRDEEIELMKRRKLHLKDEIYKIIDKNKLQSHA</sequence>
<dbReference type="InterPro" id="IPR038444">
    <property type="entry name" value="DUF465_sf"/>
</dbReference>
<evidence type="ECO:0008006" key="3">
    <source>
        <dbReference type="Google" id="ProtNLM"/>
    </source>
</evidence>
<proteinExistence type="predicted"/>
<dbReference type="AlphaFoldDB" id="A0A2V1ZVG9"/>
<gene>
    <name evidence="1" type="ORF">C8D84_11180</name>
</gene>
<accession>A0A2V1ZVG9</accession>
<evidence type="ECO:0000313" key="2">
    <source>
        <dbReference type="Proteomes" id="UP000245655"/>
    </source>
</evidence>
<dbReference type="EMBL" id="QGGM01000011">
    <property type="protein sequence ID" value="PWK09544.1"/>
    <property type="molecule type" value="Genomic_DNA"/>
</dbReference>
<reference evidence="1 2" key="1">
    <citation type="submission" date="2018-05" db="EMBL/GenBank/DDBJ databases">
        <title>Genomic Encyclopedia of Type Strains, Phase IV (KMG-IV): sequencing the most valuable type-strain genomes for metagenomic binning, comparative biology and taxonomic classification.</title>
        <authorList>
            <person name="Goeker M."/>
        </authorList>
    </citation>
    <scope>NUCLEOTIDE SEQUENCE [LARGE SCALE GENOMIC DNA]</scope>
    <source>
        <strain evidence="1 2">DSM 7229</strain>
    </source>
</reference>
<dbReference type="Pfam" id="PF04325">
    <property type="entry name" value="DUF465"/>
    <property type="match status" value="1"/>
</dbReference>
<comment type="caution">
    <text evidence="1">The sequence shown here is derived from an EMBL/GenBank/DDBJ whole genome shotgun (WGS) entry which is preliminary data.</text>
</comment>
<dbReference type="Gene3D" id="6.10.280.50">
    <property type="match status" value="1"/>
</dbReference>